<reference evidence="2 3" key="1">
    <citation type="submission" date="2017-10" db="EMBL/GenBank/DDBJ databases">
        <title>Sequencing the genomes of 1000 actinobacteria strains.</title>
        <authorList>
            <person name="Klenk H.-P."/>
        </authorList>
    </citation>
    <scope>NUCLEOTIDE SEQUENCE [LARGE SCALE GENOMIC DNA]</scope>
    <source>
        <strain evidence="2 3">DSM 18966</strain>
    </source>
</reference>
<feature type="domain" description="Double-GTPase 2" evidence="1">
    <location>
        <begin position="11"/>
        <end position="203"/>
    </location>
</feature>
<comment type="caution">
    <text evidence="2">The sequence shown here is derived from an EMBL/GenBank/DDBJ whole genome shotgun (WGS) entry which is preliminary data.</text>
</comment>
<dbReference type="Pfam" id="PF19993">
    <property type="entry name" value="DO-GTPase2"/>
    <property type="match status" value="1"/>
</dbReference>
<evidence type="ECO:0000313" key="2">
    <source>
        <dbReference type="EMBL" id="PFG34545.1"/>
    </source>
</evidence>
<gene>
    <name evidence="2" type="ORF">ATL42_2459</name>
</gene>
<protein>
    <recommendedName>
        <fullName evidence="1">Double-GTPase 2 domain-containing protein</fullName>
    </recommendedName>
</protein>
<keyword evidence="3" id="KW-1185">Reference proteome</keyword>
<dbReference type="InterPro" id="IPR027417">
    <property type="entry name" value="P-loop_NTPase"/>
</dbReference>
<proteinExistence type="predicted"/>
<dbReference type="InterPro" id="IPR045528">
    <property type="entry name" value="DO-GTPase2"/>
</dbReference>
<dbReference type="OrthoDB" id="4476065at2"/>
<accession>A0A2A9E8A7</accession>
<dbReference type="Proteomes" id="UP000225548">
    <property type="component" value="Unassembled WGS sequence"/>
</dbReference>
<dbReference type="EMBL" id="PDJG01000001">
    <property type="protein sequence ID" value="PFG34545.1"/>
    <property type="molecule type" value="Genomic_DNA"/>
</dbReference>
<dbReference type="RefSeq" id="WP_098455562.1">
    <property type="nucleotide sequence ID" value="NZ_PDJG01000001.1"/>
</dbReference>
<evidence type="ECO:0000259" key="1">
    <source>
        <dbReference type="Pfam" id="PF19993"/>
    </source>
</evidence>
<name>A0A2A9E8A7_9MICO</name>
<dbReference type="AlphaFoldDB" id="A0A2A9E8A7"/>
<organism evidence="2 3">
    <name type="scientific">Sanguibacter antarcticus</name>
    <dbReference type="NCBI Taxonomy" id="372484"/>
    <lineage>
        <taxon>Bacteria</taxon>
        <taxon>Bacillati</taxon>
        <taxon>Actinomycetota</taxon>
        <taxon>Actinomycetes</taxon>
        <taxon>Micrococcales</taxon>
        <taxon>Sanguibacteraceae</taxon>
        <taxon>Sanguibacter</taxon>
    </lineage>
</organism>
<dbReference type="SUPFAM" id="SSF52540">
    <property type="entry name" value="P-loop containing nucleoside triphosphate hydrolases"/>
    <property type="match status" value="1"/>
</dbReference>
<sequence>MTEKDQVLDQHIAVFGGTGSGKTVLVSSFYGAAQEQSFLKESLFYVIADDTGQGNRLRQNYLGMKNSAKVPDLTRFAAIPYSFMIKLKHASGAKAAKKGKFDALRLVWHDYPGEWFDEEPSSAQEATRRVETFRVLLQSDVAVLLVDGQKLLDSAGEEEKYLKSLLWGVRDGLLRLKDDLLHEGEPLAKFPRIWIIALSKADLHPDLDVHGFQDLVVEKAAGDLTSLHEVLKGLVQTPDALSIGEDFMLLSSARFEPGRIEVAERVGLDLLLPVATMLPLERVVRWGEKFEIPQKLFANLVSNAGSVAHALAGAKKLASFLTKAPKVGPALGVIALPALVTVAQMGEAKLQEINAQARANHDYLTATLAHFRLQLDQGVKDGFLVKSLK</sequence>
<evidence type="ECO:0000313" key="3">
    <source>
        <dbReference type="Proteomes" id="UP000225548"/>
    </source>
</evidence>